<feature type="compositionally biased region" description="Low complexity" evidence="1">
    <location>
        <begin position="203"/>
        <end position="217"/>
    </location>
</feature>
<dbReference type="GO" id="GO:0036064">
    <property type="term" value="C:ciliary basal body"/>
    <property type="evidence" value="ECO:0007669"/>
    <property type="project" value="TreeGrafter"/>
</dbReference>
<dbReference type="GO" id="GO:0000226">
    <property type="term" value="P:microtubule cytoskeleton organization"/>
    <property type="evidence" value="ECO:0007669"/>
    <property type="project" value="TreeGrafter"/>
</dbReference>
<feature type="compositionally biased region" description="Low complexity" evidence="1">
    <location>
        <begin position="671"/>
        <end position="688"/>
    </location>
</feature>
<feature type="compositionally biased region" description="Low complexity" evidence="1">
    <location>
        <begin position="138"/>
        <end position="159"/>
    </location>
</feature>
<evidence type="ECO:0000313" key="3">
    <source>
        <dbReference type="Proteomes" id="UP000230066"/>
    </source>
</evidence>
<feature type="region of interest" description="Disordered" evidence="1">
    <location>
        <begin position="602"/>
        <end position="702"/>
    </location>
</feature>
<proteinExistence type="predicted"/>
<feature type="region of interest" description="Disordered" evidence="1">
    <location>
        <begin position="436"/>
        <end position="552"/>
    </location>
</feature>
<protein>
    <submittedName>
        <fullName evidence="2">Uncharacterized protein</fullName>
    </submittedName>
</protein>
<dbReference type="GO" id="GO:0005930">
    <property type="term" value="C:axoneme"/>
    <property type="evidence" value="ECO:0007669"/>
    <property type="project" value="TreeGrafter"/>
</dbReference>
<keyword evidence="3" id="KW-1185">Reference proteome</keyword>
<evidence type="ECO:0000313" key="2">
    <source>
        <dbReference type="EMBL" id="THD27299.1"/>
    </source>
</evidence>
<name>A0A4E0REM6_FASHE</name>
<dbReference type="InterPro" id="IPR029357">
    <property type="entry name" value="SPATA7"/>
</dbReference>
<dbReference type="PANTHER" id="PTHR14917">
    <property type="entry name" value="SPERMATOGENESIS-ASSOCIATED PROTEIN 7"/>
    <property type="match status" value="1"/>
</dbReference>
<feature type="region of interest" description="Disordered" evidence="1">
    <location>
        <begin position="564"/>
        <end position="584"/>
    </location>
</feature>
<feature type="compositionally biased region" description="Polar residues" evidence="1">
    <location>
        <begin position="523"/>
        <end position="534"/>
    </location>
</feature>
<dbReference type="PANTHER" id="PTHR14917:SF4">
    <property type="entry name" value="SPERMATOGENESIS-ASSOCIATED 7"/>
    <property type="match status" value="1"/>
</dbReference>
<accession>A0A4E0REM6</accession>
<evidence type="ECO:0000256" key="1">
    <source>
        <dbReference type="SAM" id="MobiDB-lite"/>
    </source>
</evidence>
<feature type="compositionally biased region" description="Low complexity" evidence="1">
    <location>
        <begin position="231"/>
        <end position="246"/>
    </location>
</feature>
<dbReference type="Proteomes" id="UP000230066">
    <property type="component" value="Unassembled WGS sequence"/>
</dbReference>
<feature type="compositionally biased region" description="Basic and acidic residues" evidence="1">
    <location>
        <begin position="112"/>
        <end position="124"/>
    </location>
</feature>
<sequence length="743" mass="80964">MPVNNGTLTNKLNVSKQILINQQLDSHYKRIQNVRATIDTSIPYTFTRNPTTRGYRTQKRSPRPGLTVTLHSDDVRESFVMPERFSDDQVVDNIVKEFLKENPLFFQPDPNDEWHDASEREKGKTIASARNYRDRSGITRSAAGSSRSAFGSRPASSGGDVLKRFQHKFTKEKPFSPRTMKTNAESKIRRLRCYNPPIRARRSSTSTERQSSRPSSAGETHLETNNPPGRPSSSRPFRPTSRPSPRVVNLARRTSSSVTAESVRNSNISDHRGARVTVAPGFRAVDDSRTDEPAAELQPVTSVVVTQAPDSRTPANVNDSQMGKVDRWLDTLPESDIPTRNTKQVGEQVKEPTAFDTVLMTPKPSAVSKTTDTDSSQDDICYLSFIEAVTTDALTRGVFTDRNLNWLLDEHATRNEFGLTQEQLQQATDHLRNQLKISDDTPSTTPLRISSSSWTTAASTEGQGVLPRTTLSEDTNESVPLGSSGTTVSAKVVLTSMRPPPAPTRTGSTLGGAHRSAIANSRVAGTTTSTTKSPEGSRKSQEATADTIESRCTVFSETPHITWNEQSIDGTDATAPVVQSGGLFPSMEHEDTLFDQVTIPNLSNSAHNTDESDIPEASPPESDSDMEGFDSTPTGHRSPDDHNTANAEAPSPRQPRVKFAPKPEILLSKPSDLTTSASSLTDLTQLSSGEAHNSSIPDAEPDISSVQAIAEGDSNFSFEMTVSPKGVSPVVPIEDQISPRANS</sequence>
<feature type="compositionally biased region" description="Low complexity" evidence="1">
    <location>
        <begin position="450"/>
        <end position="460"/>
    </location>
</feature>
<feature type="compositionally biased region" description="Polar residues" evidence="1">
    <location>
        <begin position="469"/>
        <end position="489"/>
    </location>
</feature>
<feature type="compositionally biased region" description="Polar residues" evidence="1">
    <location>
        <begin position="440"/>
        <end position="449"/>
    </location>
</feature>
<comment type="caution">
    <text evidence="2">The sequence shown here is derived from an EMBL/GenBank/DDBJ whole genome shotgun (WGS) entry which is preliminary data.</text>
</comment>
<reference evidence="2" key="1">
    <citation type="submission" date="2019-03" db="EMBL/GenBank/DDBJ databases">
        <title>Improved annotation for the trematode Fasciola hepatica.</title>
        <authorList>
            <person name="Choi Y.-J."/>
            <person name="Martin J."/>
            <person name="Mitreva M."/>
        </authorList>
    </citation>
    <scope>NUCLEOTIDE SEQUENCE [LARGE SCALE GENOMIC DNA]</scope>
</reference>
<feature type="region of interest" description="Disordered" evidence="1">
    <location>
        <begin position="109"/>
        <end position="264"/>
    </location>
</feature>
<dbReference type="AlphaFoldDB" id="A0A4E0REM6"/>
<gene>
    <name evidence="2" type="ORF">D915_001823</name>
</gene>
<organism evidence="2 3">
    <name type="scientific">Fasciola hepatica</name>
    <name type="common">Liver fluke</name>
    <dbReference type="NCBI Taxonomy" id="6192"/>
    <lineage>
        <taxon>Eukaryota</taxon>
        <taxon>Metazoa</taxon>
        <taxon>Spiralia</taxon>
        <taxon>Lophotrochozoa</taxon>
        <taxon>Platyhelminthes</taxon>
        <taxon>Trematoda</taxon>
        <taxon>Digenea</taxon>
        <taxon>Plagiorchiida</taxon>
        <taxon>Echinostomata</taxon>
        <taxon>Echinostomatoidea</taxon>
        <taxon>Fasciolidae</taxon>
        <taxon>Fasciola</taxon>
    </lineage>
</organism>
<feature type="compositionally biased region" description="Polar residues" evidence="1">
    <location>
        <begin position="252"/>
        <end position="264"/>
    </location>
</feature>
<dbReference type="EMBL" id="JXXN02000465">
    <property type="protein sequence ID" value="THD27299.1"/>
    <property type="molecule type" value="Genomic_DNA"/>
</dbReference>
<dbReference type="Pfam" id="PF15244">
    <property type="entry name" value="HSD3"/>
    <property type="match status" value="2"/>
</dbReference>
<feature type="region of interest" description="Disordered" evidence="1">
    <location>
        <begin position="720"/>
        <end position="743"/>
    </location>
</feature>